<feature type="non-terminal residue" evidence="1">
    <location>
        <position position="1"/>
    </location>
</feature>
<dbReference type="EMBL" id="VUJU01011648">
    <property type="protein sequence ID" value="KAF0710464.1"/>
    <property type="molecule type" value="Genomic_DNA"/>
</dbReference>
<keyword evidence="2" id="KW-1185">Reference proteome</keyword>
<dbReference type="OrthoDB" id="90756at2759"/>
<comment type="caution">
    <text evidence="1">The sequence shown here is derived from an EMBL/GenBank/DDBJ whole genome shotgun (WGS) entry which is preliminary data.</text>
</comment>
<reference evidence="1 2" key="1">
    <citation type="submission" date="2019-08" db="EMBL/GenBank/DDBJ databases">
        <title>Whole genome of Aphis craccivora.</title>
        <authorList>
            <person name="Voronova N.V."/>
            <person name="Shulinski R.S."/>
            <person name="Bandarenka Y.V."/>
            <person name="Zhorov D.G."/>
            <person name="Warner D."/>
        </authorList>
    </citation>
    <scope>NUCLEOTIDE SEQUENCE [LARGE SCALE GENOMIC DNA]</scope>
    <source>
        <strain evidence="1">180601</strain>
        <tissue evidence="1">Whole Body</tissue>
    </source>
</reference>
<evidence type="ECO:0000313" key="1">
    <source>
        <dbReference type="EMBL" id="KAF0710464.1"/>
    </source>
</evidence>
<accession>A0A6G0VUP6</accession>
<organism evidence="1 2">
    <name type="scientific">Aphis craccivora</name>
    <name type="common">Cowpea aphid</name>
    <dbReference type="NCBI Taxonomy" id="307492"/>
    <lineage>
        <taxon>Eukaryota</taxon>
        <taxon>Metazoa</taxon>
        <taxon>Ecdysozoa</taxon>
        <taxon>Arthropoda</taxon>
        <taxon>Hexapoda</taxon>
        <taxon>Insecta</taxon>
        <taxon>Pterygota</taxon>
        <taxon>Neoptera</taxon>
        <taxon>Paraneoptera</taxon>
        <taxon>Hemiptera</taxon>
        <taxon>Sternorrhyncha</taxon>
        <taxon>Aphidomorpha</taxon>
        <taxon>Aphidoidea</taxon>
        <taxon>Aphididae</taxon>
        <taxon>Aphidini</taxon>
        <taxon>Aphis</taxon>
        <taxon>Aphis</taxon>
    </lineage>
</organism>
<protein>
    <submittedName>
        <fullName evidence="1">Uncharacterized protein</fullName>
    </submittedName>
</protein>
<dbReference type="Proteomes" id="UP000478052">
    <property type="component" value="Unassembled WGS sequence"/>
</dbReference>
<gene>
    <name evidence="1" type="ORF">FWK35_00035451</name>
</gene>
<sequence>FIIYICAPLSNIAWYRPMCNHPSTAVRTTNSFEAFHSKCNTLFYSAHLNIIFVFIDVLKNIQKDIYIKLRSTHLNTHRTNIIEKETFIRNAMKRLKEKQIDKLEFIQIQSYKFLPVPKDLSCSDLVCFKFALISSTDNIIFTKNRRAILFENLSKSLVVNCNSSDG</sequence>
<proteinExistence type="predicted"/>
<dbReference type="AlphaFoldDB" id="A0A6G0VUP6"/>
<evidence type="ECO:0000313" key="2">
    <source>
        <dbReference type="Proteomes" id="UP000478052"/>
    </source>
</evidence>
<name>A0A6G0VUP6_APHCR</name>